<dbReference type="PROSITE" id="PS50005">
    <property type="entry name" value="TPR"/>
    <property type="match status" value="2"/>
</dbReference>
<feature type="transmembrane region" description="Helical" evidence="5">
    <location>
        <begin position="434"/>
        <end position="455"/>
    </location>
</feature>
<dbReference type="InterPro" id="IPR011990">
    <property type="entry name" value="TPR-like_helical_dom_sf"/>
</dbReference>
<feature type="chain" id="PRO_5016129186" description="Glycosyltransferase RgtA/B/C/D-like domain-containing protein" evidence="6">
    <location>
        <begin position="33"/>
        <end position="934"/>
    </location>
</feature>
<evidence type="ECO:0000256" key="1">
    <source>
        <dbReference type="ARBA" id="ARBA00022737"/>
    </source>
</evidence>
<dbReference type="InterPro" id="IPR052346">
    <property type="entry name" value="O-mannosyl-transferase_TMTC"/>
</dbReference>
<protein>
    <recommendedName>
        <fullName evidence="7">Glycosyltransferase RgtA/B/C/D-like domain-containing protein</fullName>
    </recommendedName>
</protein>
<sequence length="934" mass="103446">MNDKSSRNFPEHTRSLKSASVAPSAASGSATAASEPLSTPVVKHDWHRILLYAAIIVATGLFVASPAFHGTWLWDDDQEITANGALQSWAGLKEIWKGNVGADYLPLKTTILWIEWHIWKFDNTCYHIINSIWHVINALLVWQLFSLLRIRWAWIGGLLFAIHPVLVESVAWVSEQKNTISLIFMLLSAITFIKYHEGGKTGNLVASLILFVAALLSKSAVIVLPFAFVLYKWWKDDSLELRDTPIFMALASFCAAVACGTIVAMRWLVGPDTISSQANSTSSLIKEIIAPSGSLKFAAGMLVALVITWGFVQLWNKKKGPQWRAVRHLVLSTAPFFAMAIIIALVTVYFQHKNAIGSEVIPVGGRWSRIVIAGAAVFFYLKQCVWPFDPYPLMPIYPRWEVPENPPLWMFLPWVAFIALVILFWVYRKTWGKHLILGLGFFFGFLVPVLGFVDMSYMRITWVADHFLYISVIGVIGLMIAGAAKLYDCVSDKGKPWAMGAGIAALVLVAFNGNLYSDVFLNETNMWRYTLSKNPDAWQAHSRYGKVLLDSGNRDAAYYHIQQSNRLRPDLAETNNNMGVLLLQKGRNAEALPYFRRAMRLMPIGAFMVNYANALTQVQQGAEAAPVYERILRAEGGPNFTQMLRERGSQTLQQLLSERGNVTIGDLVNSPDGAALGKLLKAKCGDSYERVLGLKGGAALAELIKLRVSDPLDDLRKAKTVDTLENLVKEESGAALEKRLAEKGILNDLLKLDAGGEFKEIFTLKGSAAYLALRKMRGSDAYESMILDMREEPLAHLLEMRGGDLFGKLIKADQREAFSLLRQMNGTEAFDVVCEMMGGDPVTRLIEIDGGNPIIWTNYGVALMQANRRADAVLALQKALRINPNLADARRNLDIAQKMQTGTAAPALINPAGLGIGGTGIQQPMQIPSIFLNK</sequence>
<feature type="transmembrane region" description="Helical" evidence="5">
    <location>
        <begin position="408"/>
        <end position="427"/>
    </location>
</feature>
<feature type="transmembrane region" description="Helical" evidence="5">
    <location>
        <begin position="246"/>
        <end position="268"/>
    </location>
</feature>
<dbReference type="Gene3D" id="1.25.40.10">
    <property type="entry name" value="Tetratricopeptide repeat domain"/>
    <property type="match status" value="2"/>
</dbReference>
<evidence type="ECO:0000256" key="5">
    <source>
        <dbReference type="SAM" id="Phobius"/>
    </source>
</evidence>
<dbReference type="Pfam" id="PF13181">
    <property type="entry name" value="TPR_8"/>
    <property type="match status" value="1"/>
</dbReference>
<dbReference type="PANTHER" id="PTHR44227">
    <property type="match status" value="1"/>
</dbReference>
<dbReference type="RefSeq" id="WP_108825365.1">
    <property type="nucleotide sequence ID" value="NZ_CP023004.1"/>
</dbReference>
<evidence type="ECO:0000259" key="7">
    <source>
        <dbReference type="Pfam" id="PF13231"/>
    </source>
</evidence>
<feature type="transmembrane region" description="Helical" evidence="5">
    <location>
        <begin position="49"/>
        <end position="68"/>
    </location>
</feature>
<feature type="region of interest" description="Disordered" evidence="4">
    <location>
        <begin position="1"/>
        <end position="23"/>
    </location>
</feature>
<dbReference type="AlphaFoldDB" id="A0A2U8E4T0"/>
<keyword evidence="9" id="KW-1185">Reference proteome</keyword>
<feature type="transmembrane region" description="Helical" evidence="5">
    <location>
        <begin position="288"/>
        <end position="309"/>
    </location>
</feature>
<gene>
    <name evidence="8" type="ORF">CKA38_10140</name>
</gene>
<dbReference type="KEGG" id="elut:CKA38_10140"/>
<keyword evidence="1" id="KW-0677">Repeat</keyword>
<organism evidence="8 9">
    <name type="scientific">Ereboglobus luteus</name>
    <dbReference type="NCBI Taxonomy" id="1796921"/>
    <lineage>
        <taxon>Bacteria</taxon>
        <taxon>Pseudomonadati</taxon>
        <taxon>Verrucomicrobiota</taxon>
        <taxon>Opitutia</taxon>
        <taxon>Opitutales</taxon>
        <taxon>Opitutaceae</taxon>
        <taxon>Ereboglobus</taxon>
    </lineage>
</organism>
<dbReference type="Pfam" id="PF13432">
    <property type="entry name" value="TPR_16"/>
    <property type="match status" value="1"/>
</dbReference>
<dbReference type="InterPro" id="IPR019734">
    <property type="entry name" value="TPR_rpt"/>
</dbReference>
<evidence type="ECO:0000256" key="4">
    <source>
        <dbReference type="SAM" id="MobiDB-lite"/>
    </source>
</evidence>
<keyword evidence="6" id="KW-0732">Signal</keyword>
<dbReference type="SMART" id="SM00028">
    <property type="entry name" value="TPR"/>
    <property type="match status" value="3"/>
</dbReference>
<dbReference type="SUPFAM" id="SSF48452">
    <property type="entry name" value="TPR-like"/>
    <property type="match status" value="1"/>
</dbReference>
<feature type="transmembrane region" description="Helical" evidence="5">
    <location>
        <begin position="208"/>
        <end position="234"/>
    </location>
</feature>
<name>A0A2U8E4T0_9BACT</name>
<keyword evidence="5" id="KW-0472">Membrane</keyword>
<keyword evidence="5" id="KW-0812">Transmembrane</keyword>
<feature type="signal peptide" evidence="6">
    <location>
        <begin position="1"/>
        <end position="32"/>
    </location>
</feature>
<evidence type="ECO:0000256" key="3">
    <source>
        <dbReference type="PROSITE-ProRule" id="PRU00339"/>
    </source>
</evidence>
<feature type="transmembrane region" description="Helical" evidence="5">
    <location>
        <begin position="496"/>
        <end position="516"/>
    </location>
</feature>
<dbReference type="Proteomes" id="UP000244896">
    <property type="component" value="Chromosome"/>
</dbReference>
<keyword evidence="5" id="KW-1133">Transmembrane helix</keyword>
<dbReference type="InterPro" id="IPR038731">
    <property type="entry name" value="RgtA/B/C-like"/>
</dbReference>
<feature type="repeat" description="TPR" evidence="3">
    <location>
        <begin position="572"/>
        <end position="605"/>
    </location>
</feature>
<proteinExistence type="predicted"/>
<dbReference type="PANTHER" id="PTHR44227:SF3">
    <property type="entry name" value="PROTEIN O-MANNOSYL-TRANSFERASE TMTC4"/>
    <property type="match status" value="1"/>
</dbReference>
<reference evidence="8 9" key="1">
    <citation type="journal article" date="2018" name="Syst. Appl. Microbiol.">
        <title>Ereboglobus luteus gen. nov. sp. nov. from cockroach guts, and new insights into the oxygen relationship of the genera Opitutus and Didymococcus (Verrucomicrobia: Opitutaceae).</title>
        <authorList>
            <person name="Tegtmeier D."/>
            <person name="Belitz A."/>
            <person name="Radek R."/>
            <person name="Heimerl T."/>
            <person name="Brune A."/>
        </authorList>
    </citation>
    <scope>NUCLEOTIDE SEQUENCE [LARGE SCALE GENOMIC DNA]</scope>
    <source>
        <strain evidence="8 9">Ho45</strain>
    </source>
</reference>
<evidence type="ECO:0000313" key="9">
    <source>
        <dbReference type="Proteomes" id="UP000244896"/>
    </source>
</evidence>
<keyword evidence="2 3" id="KW-0802">TPR repeat</keyword>
<feature type="transmembrane region" description="Helical" evidence="5">
    <location>
        <begin position="370"/>
        <end position="388"/>
    </location>
</feature>
<dbReference type="OrthoDB" id="182974at2"/>
<dbReference type="Pfam" id="PF13231">
    <property type="entry name" value="PMT_2"/>
    <property type="match status" value="1"/>
</dbReference>
<feature type="transmembrane region" description="Helical" evidence="5">
    <location>
        <begin position="179"/>
        <end position="196"/>
    </location>
</feature>
<feature type="transmembrane region" description="Helical" evidence="5">
    <location>
        <begin position="329"/>
        <end position="350"/>
    </location>
</feature>
<feature type="transmembrane region" description="Helical" evidence="5">
    <location>
        <begin position="152"/>
        <end position="173"/>
    </location>
</feature>
<evidence type="ECO:0000256" key="6">
    <source>
        <dbReference type="SAM" id="SignalP"/>
    </source>
</evidence>
<dbReference type="EMBL" id="CP023004">
    <property type="protein sequence ID" value="AWI09554.1"/>
    <property type="molecule type" value="Genomic_DNA"/>
</dbReference>
<feature type="domain" description="Glycosyltransferase RgtA/B/C/D-like" evidence="7">
    <location>
        <begin position="111"/>
        <end position="250"/>
    </location>
</feature>
<feature type="compositionally biased region" description="Basic and acidic residues" evidence="4">
    <location>
        <begin position="1"/>
        <end position="14"/>
    </location>
</feature>
<accession>A0A2U8E4T0</accession>
<feature type="transmembrane region" description="Helical" evidence="5">
    <location>
        <begin position="467"/>
        <end position="484"/>
    </location>
</feature>
<evidence type="ECO:0000256" key="2">
    <source>
        <dbReference type="ARBA" id="ARBA00022803"/>
    </source>
</evidence>
<feature type="transmembrane region" description="Helical" evidence="5">
    <location>
        <begin position="126"/>
        <end position="145"/>
    </location>
</feature>
<evidence type="ECO:0000313" key="8">
    <source>
        <dbReference type="EMBL" id="AWI09554.1"/>
    </source>
</evidence>
<feature type="repeat" description="TPR" evidence="3">
    <location>
        <begin position="853"/>
        <end position="886"/>
    </location>
</feature>